<feature type="domain" description="RING-type" evidence="6">
    <location>
        <begin position="308"/>
        <end position="349"/>
    </location>
</feature>
<dbReference type="Gene3D" id="3.30.40.10">
    <property type="entry name" value="Zinc/RING finger domain, C3HC4 (zinc finger)"/>
    <property type="match status" value="1"/>
</dbReference>
<proteinExistence type="predicted"/>
<dbReference type="SMART" id="SM00184">
    <property type="entry name" value="RING"/>
    <property type="match status" value="1"/>
</dbReference>
<evidence type="ECO:0000256" key="3">
    <source>
        <dbReference type="ARBA" id="ARBA00022833"/>
    </source>
</evidence>
<organism evidence="7 8">
    <name type="scientific">Aspergillus cavernicola</name>
    <dbReference type="NCBI Taxonomy" id="176166"/>
    <lineage>
        <taxon>Eukaryota</taxon>
        <taxon>Fungi</taxon>
        <taxon>Dikarya</taxon>
        <taxon>Ascomycota</taxon>
        <taxon>Pezizomycotina</taxon>
        <taxon>Eurotiomycetes</taxon>
        <taxon>Eurotiomycetidae</taxon>
        <taxon>Eurotiales</taxon>
        <taxon>Aspergillaceae</taxon>
        <taxon>Aspergillus</taxon>
        <taxon>Aspergillus subgen. Nidulantes</taxon>
    </lineage>
</organism>
<sequence length="365" mass="39707">MADADAGDRILCHACGRVWPRSQHGQDCPYCGSDFLEIIEIPPDTDPDTEPSHPDPPESFPGHRSPSPPPVNPWADVNPWPPRHEPQMGDDDAGWNTGPRITQRTYQSPGGTFLFQSTIRTHDLPPRRVPGSVRGEVAVGPMMHGLESFFSSMHEFNRESAARAQPRSPGHTFEGAHGPGTRTAFHHPPGLSPRDADGPQPMDTPLRNLGEILELLHHGNLDNTQPGGPNVRVMAGGTPLALLSALLNIDRNGDAVYSQEELDRVISQLVEQNGNRSAAPPASQDSIRSLPKKAADEEMLGSDGKAECSICMDSVKVGDEVTVLPCTHWFHPQCIEMWLHQHNTCPHCRRGVDSTTPPDATSTAP</sequence>
<dbReference type="PROSITE" id="PS50089">
    <property type="entry name" value="ZF_RING_2"/>
    <property type="match status" value="1"/>
</dbReference>
<evidence type="ECO:0000259" key="6">
    <source>
        <dbReference type="PROSITE" id="PS50089"/>
    </source>
</evidence>
<dbReference type="InterPro" id="IPR051834">
    <property type="entry name" value="RING_finger_E3_ligase"/>
</dbReference>
<dbReference type="PANTHER" id="PTHR45931:SF3">
    <property type="entry name" value="RING ZINC FINGER-CONTAINING PROTEIN"/>
    <property type="match status" value="1"/>
</dbReference>
<dbReference type="SUPFAM" id="SSF57850">
    <property type="entry name" value="RING/U-box"/>
    <property type="match status" value="1"/>
</dbReference>
<dbReference type="InterPro" id="IPR001841">
    <property type="entry name" value="Znf_RING"/>
</dbReference>
<reference evidence="7 8" key="1">
    <citation type="submission" date="2024-07" db="EMBL/GenBank/DDBJ databases">
        <title>Section-level genome sequencing and comparative genomics of Aspergillus sections Usti and Cavernicolus.</title>
        <authorList>
            <consortium name="Lawrence Berkeley National Laboratory"/>
            <person name="Nybo J.L."/>
            <person name="Vesth T.C."/>
            <person name="Theobald S."/>
            <person name="Frisvad J.C."/>
            <person name="Larsen T.O."/>
            <person name="Kjaerboelling I."/>
            <person name="Rothschild-Mancinelli K."/>
            <person name="Lyhne E.K."/>
            <person name="Kogle M.E."/>
            <person name="Barry K."/>
            <person name="Clum A."/>
            <person name="Na H."/>
            <person name="Ledsgaard L."/>
            <person name="Lin J."/>
            <person name="Lipzen A."/>
            <person name="Kuo A."/>
            <person name="Riley R."/>
            <person name="Mondo S."/>
            <person name="LaButti K."/>
            <person name="Haridas S."/>
            <person name="Pangalinan J."/>
            <person name="Salamov A.A."/>
            <person name="Simmons B.A."/>
            <person name="Magnuson J.K."/>
            <person name="Chen J."/>
            <person name="Drula E."/>
            <person name="Henrissat B."/>
            <person name="Wiebenga A."/>
            <person name="Lubbers R.J."/>
            <person name="Gomes A.C."/>
            <person name="Makela M.R."/>
            <person name="Stajich J."/>
            <person name="Grigoriev I.V."/>
            <person name="Mortensen U.H."/>
            <person name="De vries R.P."/>
            <person name="Baker S.E."/>
            <person name="Andersen M.R."/>
        </authorList>
    </citation>
    <scope>NUCLEOTIDE SEQUENCE [LARGE SCALE GENOMIC DNA]</scope>
    <source>
        <strain evidence="7 8">CBS 600.67</strain>
    </source>
</reference>
<evidence type="ECO:0000256" key="4">
    <source>
        <dbReference type="PROSITE-ProRule" id="PRU00175"/>
    </source>
</evidence>
<evidence type="ECO:0000313" key="7">
    <source>
        <dbReference type="EMBL" id="KAL2825182.1"/>
    </source>
</evidence>
<dbReference type="InterPro" id="IPR013083">
    <property type="entry name" value="Znf_RING/FYVE/PHD"/>
</dbReference>
<evidence type="ECO:0000256" key="5">
    <source>
        <dbReference type="SAM" id="MobiDB-lite"/>
    </source>
</evidence>
<dbReference type="Proteomes" id="UP001610335">
    <property type="component" value="Unassembled WGS sequence"/>
</dbReference>
<evidence type="ECO:0000256" key="1">
    <source>
        <dbReference type="ARBA" id="ARBA00022723"/>
    </source>
</evidence>
<dbReference type="PANTHER" id="PTHR45931">
    <property type="entry name" value="SI:CH211-59O9.10"/>
    <property type="match status" value="1"/>
</dbReference>
<dbReference type="CDD" id="cd16454">
    <property type="entry name" value="RING-H2_PA-TM-RING"/>
    <property type="match status" value="1"/>
</dbReference>
<keyword evidence="1" id="KW-0479">Metal-binding</keyword>
<dbReference type="EMBL" id="JBFXLS010000038">
    <property type="protein sequence ID" value="KAL2825182.1"/>
    <property type="molecule type" value="Genomic_DNA"/>
</dbReference>
<feature type="region of interest" description="Disordered" evidence="5">
    <location>
        <begin position="273"/>
        <end position="297"/>
    </location>
</feature>
<evidence type="ECO:0000256" key="2">
    <source>
        <dbReference type="ARBA" id="ARBA00022771"/>
    </source>
</evidence>
<dbReference type="Pfam" id="PF13639">
    <property type="entry name" value="zf-RING_2"/>
    <property type="match status" value="1"/>
</dbReference>
<comment type="caution">
    <text evidence="7">The sequence shown here is derived from an EMBL/GenBank/DDBJ whole genome shotgun (WGS) entry which is preliminary data.</text>
</comment>
<accession>A0ABR4IC36</accession>
<feature type="region of interest" description="Disordered" evidence="5">
    <location>
        <begin position="40"/>
        <end position="95"/>
    </location>
</feature>
<name>A0ABR4IC36_9EURO</name>
<protein>
    <recommendedName>
        <fullName evidence="6">RING-type domain-containing protein</fullName>
    </recommendedName>
</protein>
<feature type="region of interest" description="Disordered" evidence="5">
    <location>
        <begin position="160"/>
        <end position="206"/>
    </location>
</feature>
<gene>
    <name evidence="7" type="ORF">BDW59DRAFT_75124</name>
</gene>
<evidence type="ECO:0000313" key="8">
    <source>
        <dbReference type="Proteomes" id="UP001610335"/>
    </source>
</evidence>
<keyword evidence="2 4" id="KW-0863">Zinc-finger</keyword>
<keyword evidence="3" id="KW-0862">Zinc</keyword>
<keyword evidence="8" id="KW-1185">Reference proteome</keyword>